<proteinExistence type="predicted"/>
<dbReference type="EMBL" id="CP050313">
    <property type="protein sequence ID" value="QIR15744.1"/>
    <property type="molecule type" value="Genomic_DNA"/>
</dbReference>
<keyword evidence="3" id="KW-1185">Reference proteome</keyword>
<dbReference type="InterPro" id="IPR035919">
    <property type="entry name" value="EAL_sf"/>
</dbReference>
<feature type="domain" description="EAL" evidence="1">
    <location>
        <begin position="1"/>
        <end position="70"/>
    </location>
</feature>
<sequence length="70" mass="7842">MLLVLIPYLIQGYSSLSRLKHLNVDKIKIDRSFLNDADTDPKSVGIYQNIVALAQRLDIDVVAEGVETLE</sequence>
<dbReference type="SUPFAM" id="SSF141868">
    <property type="entry name" value="EAL domain-like"/>
    <property type="match status" value="1"/>
</dbReference>
<dbReference type="Proteomes" id="UP000502608">
    <property type="component" value="Chromosome"/>
</dbReference>
<dbReference type="PROSITE" id="PS50883">
    <property type="entry name" value="EAL"/>
    <property type="match status" value="1"/>
</dbReference>
<dbReference type="PANTHER" id="PTHR33121">
    <property type="entry name" value="CYCLIC DI-GMP PHOSPHODIESTERASE PDEF"/>
    <property type="match status" value="1"/>
</dbReference>
<name>A0A6G9QMD1_9GAMM</name>
<evidence type="ECO:0000313" key="3">
    <source>
        <dbReference type="Proteomes" id="UP000502608"/>
    </source>
</evidence>
<dbReference type="Gene3D" id="3.20.20.450">
    <property type="entry name" value="EAL domain"/>
    <property type="match status" value="1"/>
</dbReference>
<protein>
    <submittedName>
        <fullName evidence="2">EAL domain-containing protein</fullName>
    </submittedName>
</protein>
<dbReference type="CDD" id="cd01948">
    <property type="entry name" value="EAL"/>
    <property type="match status" value="1"/>
</dbReference>
<dbReference type="InterPro" id="IPR001633">
    <property type="entry name" value="EAL_dom"/>
</dbReference>
<evidence type="ECO:0000259" key="1">
    <source>
        <dbReference type="PROSITE" id="PS50883"/>
    </source>
</evidence>
<dbReference type="KEGG" id="saes:HBH39_15660"/>
<gene>
    <name evidence="2" type="ORF">HBH39_15660</name>
</gene>
<dbReference type="InterPro" id="IPR050706">
    <property type="entry name" value="Cyclic-di-GMP_PDE-like"/>
</dbReference>
<dbReference type="AlphaFoldDB" id="A0A6G9QMD1"/>
<dbReference type="RefSeq" id="WP_167679600.1">
    <property type="nucleotide sequence ID" value="NZ_CP050313.1"/>
</dbReference>
<dbReference type="Pfam" id="PF00563">
    <property type="entry name" value="EAL"/>
    <property type="match status" value="1"/>
</dbReference>
<accession>A0A6G9QMD1</accession>
<dbReference type="PANTHER" id="PTHR33121:SF71">
    <property type="entry name" value="OXYGEN SENSOR PROTEIN DOSP"/>
    <property type="match status" value="1"/>
</dbReference>
<reference evidence="2 3" key="1">
    <citation type="submission" date="2020-03" db="EMBL/GenBank/DDBJ databases">
        <title>Complete genome sequence of Shewanella sp.</title>
        <authorList>
            <person name="Kim Y.-S."/>
            <person name="Kim S.-J."/>
            <person name="Jung H.-K."/>
            <person name="Kim K.-H."/>
        </authorList>
    </citation>
    <scope>NUCLEOTIDE SEQUENCE [LARGE SCALE GENOMIC DNA]</scope>
    <source>
        <strain evidence="2 3">PN3F2</strain>
    </source>
</reference>
<organism evidence="2 3">
    <name type="scientific">Shewanella aestuarii</name>
    <dbReference type="NCBI Taxonomy" id="1028752"/>
    <lineage>
        <taxon>Bacteria</taxon>
        <taxon>Pseudomonadati</taxon>
        <taxon>Pseudomonadota</taxon>
        <taxon>Gammaproteobacteria</taxon>
        <taxon>Alteromonadales</taxon>
        <taxon>Shewanellaceae</taxon>
        <taxon>Shewanella</taxon>
    </lineage>
</organism>
<evidence type="ECO:0000313" key="2">
    <source>
        <dbReference type="EMBL" id="QIR15744.1"/>
    </source>
</evidence>
<dbReference type="GO" id="GO:0071111">
    <property type="term" value="F:cyclic-guanylate-specific phosphodiesterase activity"/>
    <property type="evidence" value="ECO:0007669"/>
    <property type="project" value="InterPro"/>
</dbReference>